<dbReference type="AlphaFoldDB" id="A0A9P6RG38"/>
<evidence type="ECO:0000256" key="1">
    <source>
        <dbReference type="ARBA" id="ARBA00022441"/>
    </source>
</evidence>
<dbReference type="Pfam" id="PF24681">
    <property type="entry name" value="Kelch_KLHDC2_KLHL20_DRC7"/>
    <property type="match status" value="1"/>
</dbReference>
<evidence type="ECO:0000256" key="4">
    <source>
        <dbReference type="SAM" id="Phobius"/>
    </source>
</evidence>
<evidence type="ECO:0000256" key="2">
    <source>
        <dbReference type="ARBA" id="ARBA00022737"/>
    </source>
</evidence>
<feature type="region of interest" description="Disordered" evidence="3">
    <location>
        <begin position="483"/>
        <end position="514"/>
    </location>
</feature>
<dbReference type="PANTHER" id="PTHR46093">
    <property type="entry name" value="ACYL-COA-BINDING DOMAIN-CONTAINING PROTEIN 5"/>
    <property type="match status" value="1"/>
</dbReference>
<reference evidence="5" key="1">
    <citation type="journal article" date="2020" name="Fungal Divers.">
        <title>Resolving the Mortierellaceae phylogeny through synthesis of multi-gene phylogenetics and phylogenomics.</title>
        <authorList>
            <person name="Vandepol N."/>
            <person name="Liber J."/>
            <person name="Desiro A."/>
            <person name="Na H."/>
            <person name="Kennedy M."/>
            <person name="Barry K."/>
            <person name="Grigoriev I.V."/>
            <person name="Miller A.N."/>
            <person name="O'Donnell K."/>
            <person name="Stajich J.E."/>
            <person name="Bonito G."/>
        </authorList>
    </citation>
    <scope>NUCLEOTIDE SEQUENCE</scope>
    <source>
        <strain evidence="5">NVP60</strain>
    </source>
</reference>
<feature type="transmembrane region" description="Helical" evidence="4">
    <location>
        <begin position="260"/>
        <end position="281"/>
    </location>
</feature>
<keyword evidence="4" id="KW-0472">Membrane</keyword>
<name>A0A9P6RG38_9FUNG</name>
<dbReference type="PANTHER" id="PTHR46093:SF18">
    <property type="entry name" value="FIBRONECTIN TYPE-III DOMAIN-CONTAINING PROTEIN"/>
    <property type="match status" value="1"/>
</dbReference>
<dbReference type="Proteomes" id="UP000823405">
    <property type="component" value="Unassembled WGS sequence"/>
</dbReference>
<feature type="region of interest" description="Disordered" evidence="3">
    <location>
        <begin position="213"/>
        <end position="252"/>
    </location>
</feature>
<dbReference type="Gene3D" id="2.120.10.80">
    <property type="entry name" value="Kelch-type beta propeller"/>
    <property type="match status" value="1"/>
</dbReference>
<organism evidence="5 6">
    <name type="scientific">Linnemannia gamsii</name>
    <dbReference type="NCBI Taxonomy" id="64522"/>
    <lineage>
        <taxon>Eukaryota</taxon>
        <taxon>Fungi</taxon>
        <taxon>Fungi incertae sedis</taxon>
        <taxon>Mucoromycota</taxon>
        <taxon>Mortierellomycotina</taxon>
        <taxon>Mortierellomycetes</taxon>
        <taxon>Mortierellales</taxon>
        <taxon>Mortierellaceae</taxon>
        <taxon>Linnemannia</taxon>
    </lineage>
</organism>
<keyword evidence="6" id="KW-1185">Reference proteome</keyword>
<keyword evidence="2" id="KW-0677">Repeat</keyword>
<sequence length="551" mass="58925">MAYATINEDTFYVQGGTLITGTGSSTNTSQFYALDLTQPTWNTLNPPWKALVYPANLNALSLTAGHSISVAPDSSSFTMWIYSPNLIVNYNVASGVWTQPATGSIPPFQIRSCMVPAYNGTKMILFGGNTDMTQSVDTLYILDVPSMTWTQAPSSLDARSDMACSVSGDNFIVWGGYKRNPDTDFIPASLTPIIYNIYLGKWTTTFTRGSHPIATTANPSATTANPNIPPTGMPNPSNPGKGGNGGGGEGGGGGSGGNGAAIGGGIAAGVVIVAAIAFFFIRKRRQSHGHHQPIVTKESEAANQQHSHRDPILASIENTTRGPAPYNYTPINPENSTYGHNYSQINPENTYNYNYSQINPVSTYGNSNDHGSYSNNYSNSQGAQVFAMTNRQSQPNFPQARTDSTPAWTPNANVSPTAPTFVPTSPTHATSSATGYSPPPPIPTRPQNISNPITPIMPDNQDHIRELEHQIAMGRQQLAYATENMKGPGNPQYNPTQLEPLSSGPPRGPQGAGVPVVSTATGAPQFDQVELMRKIETMQAELHSLHAQLKY</sequence>
<feature type="compositionally biased region" description="Gly residues" evidence="3">
    <location>
        <begin position="240"/>
        <end position="252"/>
    </location>
</feature>
<evidence type="ECO:0000256" key="3">
    <source>
        <dbReference type="SAM" id="MobiDB-lite"/>
    </source>
</evidence>
<accession>A0A9P6RG38</accession>
<keyword evidence="1" id="KW-0880">Kelch repeat</keyword>
<protein>
    <recommendedName>
        <fullName evidence="7">Galactose oxidase</fullName>
    </recommendedName>
</protein>
<evidence type="ECO:0000313" key="5">
    <source>
        <dbReference type="EMBL" id="KAG0316868.1"/>
    </source>
</evidence>
<proteinExistence type="predicted"/>
<comment type="caution">
    <text evidence="5">The sequence shown here is derived from an EMBL/GenBank/DDBJ whole genome shotgun (WGS) entry which is preliminary data.</text>
</comment>
<dbReference type="InterPro" id="IPR015915">
    <property type="entry name" value="Kelch-typ_b-propeller"/>
</dbReference>
<keyword evidence="4" id="KW-0812">Transmembrane</keyword>
<feature type="compositionally biased region" description="Pro residues" evidence="3">
    <location>
        <begin position="227"/>
        <end position="237"/>
    </location>
</feature>
<dbReference type="EMBL" id="JAAAIN010000279">
    <property type="protein sequence ID" value="KAG0316868.1"/>
    <property type="molecule type" value="Genomic_DNA"/>
</dbReference>
<gene>
    <name evidence="5" type="ORF">BGZ97_006281</name>
</gene>
<evidence type="ECO:0000313" key="6">
    <source>
        <dbReference type="Proteomes" id="UP000823405"/>
    </source>
</evidence>
<evidence type="ECO:0008006" key="7">
    <source>
        <dbReference type="Google" id="ProtNLM"/>
    </source>
</evidence>
<keyword evidence="4" id="KW-1133">Transmembrane helix</keyword>
<dbReference type="InterPro" id="IPR011043">
    <property type="entry name" value="Gal_Oxase/kelch_b-propeller"/>
</dbReference>
<dbReference type="OrthoDB" id="432528at2759"/>
<feature type="compositionally biased region" description="Polar residues" evidence="3">
    <location>
        <begin position="491"/>
        <end position="500"/>
    </location>
</feature>
<feature type="compositionally biased region" description="Low complexity" evidence="3">
    <location>
        <begin position="213"/>
        <end position="226"/>
    </location>
</feature>
<dbReference type="SUPFAM" id="SSF50965">
    <property type="entry name" value="Galactose oxidase, central domain"/>
    <property type="match status" value="1"/>
</dbReference>